<dbReference type="NCBIfam" id="NF047703">
    <property type="entry name" value="slr1658_superfam"/>
    <property type="match status" value="1"/>
</dbReference>
<dbReference type="OrthoDB" id="5488639at2"/>
<sequence>MSQIFGDFVEISASDNHEFLALGFSPGSIPLQQRWRNNGLSANFMADYVTTFFPKSEDDPSTQYRQAEIKSAVSFIANELLENAMKFSDSRCLYPIQIKINLNSERLVFFVINSIASETLPSFQDYIQTLLNSDPQELYIDQIEQNLEDGKSSRLGYLTMINDYQAHLGWKFETVKMDSEVFIVTTVVQLAI</sequence>
<reference evidence="1 2" key="1">
    <citation type="submission" date="2015-06" db="EMBL/GenBank/DDBJ databases">
        <title>Draft genome assembly of filamentous brackish cyanobacterium Limnoraphis robusta strain CS-951.</title>
        <authorList>
            <person name="Willis A."/>
            <person name="Parks M."/>
            <person name="Burford M.A."/>
        </authorList>
    </citation>
    <scope>NUCLEOTIDE SEQUENCE [LARGE SCALE GENOMIC DNA]</scope>
    <source>
        <strain evidence="1 2">CS-951</strain>
    </source>
</reference>
<dbReference type="EMBL" id="LATL02000019">
    <property type="protein sequence ID" value="KKD39204.1"/>
    <property type="molecule type" value="Genomic_DNA"/>
</dbReference>
<protein>
    <recommendedName>
        <fullName evidence="3">ATP-binding protein</fullName>
    </recommendedName>
</protein>
<proteinExistence type="predicted"/>
<name>A0A0F5YJW2_9CYAN</name>
<comment type="caution">
    <text evidence="1">The sequence shown here is derived from an EMBL/GenBank/DDBJ whole genome shotgun (WGS) entry which is preliminary data.</text>
</comment>
<dbReference type="Proteomes" id="UP000033607">
    <property type="component" value="Unassembled WGS sequence"/>
</dbReference>
<dbReference type="PATRIC" id="fig|1637645.4.peg.357"/>
<dbReference type="InterPro" id="IPR058084">
    <property type="entry name" value="Slr1658-like"/>
</dbReference>
<evidence type="ECO:0000313" key="2">
    <source>
        <dbReference type="Proteomes" id="UP000033607"/>
    </source>
</evidence>
<dbReference type="AlphaFoldDB" id="A0A0F5YJW2"/>
<gene>
    <name evidence="1" type="ORF">WN50_04705</name>
</gene>
<dbReference type="RefSeq" id="WP_046277354.1">
    <property type="nucleotide sequence ID" value="NZ_LATL02000019.1"/>
</dbReference>
<evidence type="ECO:0008006" key="3">
    <source>
        <dbReference type="Google" id="ProtNLM"/>
    </source>
</evidence>
<organism evidence="1 2">
    <name type="scientific">Limnoraphis robusta CS-951</name>
    <dbReference type="NCBI Taxonomy" id="1637645"/>
    <lineage>
        <taxon>Bacteria</taxon>
        <taxon>Bacillati</taxon>
        <taxon>Cyanobacteriota</taxon>
        <taxon>Cyanophyceae</taxon>
        <taxon>Oscillatoriophycideae</taxon>
        <taxon>Oscillatoriales</taxon>
        <taxon>Sirenicapillariaceae</taxon>
        <taxon>Limnoraphis</taxon>
    </lineage>
</organism>
<evidence type="ECO:0000313" key="1">
    <source>
        <dbReference type="EMBL" id="KKD39204.1"/>
    </source>
</evidence>
<accession>A0A0F5YJW2</accession>